<dbReference type="AlphaFoldDB" id="A0AAV7VJ16"/>
<feature type="compositionally biased region" description="Polar residues" evidence="1">
    <location>
        <begin position="102"/>
        <end position="117"/>
    </location>
</feature>
<evidence type="ECO:0000313" key="2">
    <source>
        <dbReference type="EMBL" id="KAJ1201648.1"/>
    </source>
</evidence>
<comment type="caution">
    <text evidence="2">The sequence shown here is derived from an EMBL/GenBank/DDBJ whole genome shotgun (WGS) entry which is preliminary data.</text>
</comment>
<feature type="compositionally biased region" description="Low complexity" evidence="1">
    <location>
        <begin position="87"/>
        <end position="101"/>
    </location>
</feature>
<evidence type="ECO:0000313" key="3">
    <source>
        <dbReference type="Proteomes" id="UP001066276"/>
    </source>
</evidence>
<dbReference type="EMBL" id="JANPWB010000003">
    <property type="protein sequence ID" value="KAJ1201648.1"/>
    <property type="molecule type" value="Genomic_DNA"/>
</dbReference>
<sequence>MEKAATRSNVPTPAPWHNHHAKQQYGQQKAQKLVSGTHPMNTPTAEPRSTPLAHAQHQACSEEEVRQAPGFLITPQGSQLPSWLGASQSRPQQPDTRQQQTTLEQNPQLPSGESVTKQPPAPCHPTTSEPQRALTLAS</sequence>
<reference evidence="2" key="1">
    <citation type="journal article" date="2022" name="bioRxiv">
        <title>Sequencing and chromosome-scale assembly of the giantPleurodeles waltlgenome.</title>
        <authorList>
            <person name="Brown T."/>
            <person name="Elewa A."/>
            <person name="Iarovenko S."/>
            <person name="Subramanian E."/>
            <person name="Araus A.J."/>
            <person name="Petzold A."/>
            <person name="Susuki M."/>
            <person name="Suzuki K.-i.T."/>
            <person name="Hayashi T."/>
            <person name="Toyoda A."/>
            <person name="Oliveira C."/>
            <person name="Osipova E."/>
            <person name="Leigh N.D."/>
            <person name="Simon A."/>
            <person name="Yun M.H."/>
        </authorList>
    </citation>
    <scope>NUCLEOTIDE SEQUENCE</scope>
    <source>
        <strain evidence="2">20211129_DDA</strain>
        <tissue evidence="2">Liver</tissue>
    </source>
</reference>
<protein>
    <submittedName>
        <fullName evidence="2">Uncharacterized protein</fullName>
    </submittedName>
</protein>
<name>A0AAV7VJ16_PLEWA</name>
<dbReference type="Proteomes" id="UP001066276">
    <property type="component" value="Chromosome 2_1"/>
</dbReference>
<evidence type="ECO:0000256" key="1">
    <source>
        <dbReference type="SAM" id="MobiDB-lite"/>
    </source>
</evidence>
<feature type="compositionally biased region" description="Polar residues" evidence="1">
    <location>
        <begin position="1"/>
        <end position="11"/>
    </location>
</feature>
<gene>
    <name evidence="2" type="ORF">NDU88_005454</name>
</gene>
<keyword evidence="3" id="KW-1185">Reference proteome</keyword>
<feature type="compositionally biased region" description="Low complexity" evidence="1">
    <location>
        <begin position="23"/>
        <end position="32"/>
    </location>
</feature>
<proteinExistence type="predicted"/>
<accession>A0AAV7VJ16</accession>
<feature type="region of interest" description="Disordered" evidence="1">
    <location>
        <begin position="1"/>
        <end position="138"/>
    </location>
</feature>
<organism evidence="2 3">
    <name type="scientific">Pleurodeles waltl</name>
    <name type="common">Iberian ribbed newt</name>
    <dbReference type="NCBI Taxonomy" id="8319"/>
    <lineage>
        <taxon>Eukaryota</taxon>
        <taxon>Metazoa</taxon>
        <taxon>Chordata</taxon>
        <taxon>Craniata</taxon>
        <taxon>Vertebrata</taxon>
        <taxon>Euteleostomi</taxon>
        <taxon>Amphibia</taxon>
        <taxon>Batrachia</taxon>
        <taxon>Caudata</taxon>
        <taxon>Salamandroidea</taxon>
        <taxon>Salamandridae</taxon>
        <taxon>Pleurodelinae</taxon>
        <taxon>Pleurodeles</taxon>
    </lineage>
</organism>